<comment type="caution">
    <text evidence="3">The sequence shown here is derived from an EMBL/GenBank/DDBJ whole genome shotgun (WGS) entry which is preliminary data.</text>
</comment>
<dbReference type="SUPFAM" id="SSF55383">
    <property type="entry name" value="Copper amine oxidase, domain N"/>
    <property type="match status" value="2"/>
</dbReference>
<organism evidence="3 4">
    <name type="scientific">Paenibacillus zeisoli</name>
    <dbReference type="NCBI Taxonomy" id="2496267"/>
    <lineage>
        <taxon>Bacteria</taxon>
        <taxon>Bacillati</taxon>
        <taxon>Bacillota</taxon>
        <taxon>Bacilli</taxon>
        <taxon>Bacillales</taxon>
        <taxon>Paenibacillaceae</taxon>
        <taxon>Paenibacillus</taxon>
    </lineage>
</organism>
<evidence type="ECO:0000256" key="1">
    <source>
        <dbReference type="SAM" id="SignalP"/>
    </source>
</evidence>
<name>A0A3S1BBE8_9BACL</name>
<protein>
    <submittedName>
        <fullName evidence="3">Copper amine oxidase N-terminal domain-containing protein</fullName>
    </submittedName>
</protein>
<feature type="domain" description="Copper amine oxidase-like N-terminal" evidence="2">
    <location>
        <begin position="29"/>
        <end position="131"/>
    </location>
</feature>
<reference evidence="3 4" key="1">
    <citation type="submission" date="2018-12" db="EMBL/GenBank/DDBJ databases">
        <authorList>
            <person name="Sun L."/>
            <person name="Chen Z."/>
        </authorList>
    </citation>
    <scope>NUCLEOTIDE SEQUENCE [LARGE SCALE GENOMIC DNA]</scope>
    <source>
        <strain evidence="3 4">3-5-3</strain>
    </source>
</reference>
<feature type="signal peptide" evidence="1">
    <location>
        <begin position="1"/>
        <end position="22"/>
    </location>
</feature>
<dbReference type="AlphaFoldDB" id="A0A3S1BBE8"/>
<feature type="chain" id="PRO_5018635042" evidence="1">
    <location>
        <begin position="23"/>
        <end position="284"/>
    </location>
</feature>
<accession>A0A3S1BBE8</accession>
<evidence type="ECO:0000313" key="3">
    <source>
        <dbReference type="EMBL" id="RUT35530.1"/>
    </source>
</evidence>
<dbReference type="EMBL" id="RZNX01000001">
    <property type="protein sequence ID" value="RUT35530.1"/>
    <property type="molecule type" value="Genomic_DNA"/>
</dbReference>
<dbReference type="InterPro" id="IPR012854">
    <property type="entry name" value="Cu_amine_oxidase-like_N"/>
</dbReference>
<gene>
    <name evidence="3" type="ORF">EJP77_00450</name>
</gene>
<dbReference type="Gene3D" id="3.30.457.10">
    <property type="entry name" value="Copper amine oxidase-like, N-terminal domain"/>
    <property type="match status" value="1"/>
</dbReference>
<keyword evidence="4" id="KW-1185">Reference proteome</keyword>
<dbReference type="InterPro" id="IPR036582">
    <property type="entry name" value="Mao_N_sf"/>
</dbReference>
<dbReference type="RefSeq" id="WP_127197230.1">
    <property type="nucleotide sequence ID" value="NZ_RZNX01000001.1"/>
</dbReference>
<dbReference type="OrthoDB" id="9778320at2"/>
<dbReference type="Proteomes" id="UP000272464">
    <property type="component" value="Unassembled WGS sequence"/>
</dbReference>
<sequence>MKKWISLVILILTIFASPSAYAADQTIRIDTVPVVSEVRPEVRDNRIMVPLRVIGESLGAEVEYSKSQVTLTADGMRVTLQPNSGTAVKNGATVKLDVKTYVKNNRIYVPLRFIAETFGCKVNYSKSGVTVDTDPLIIDGRQVKVLQEEYHMAMGGVIQHIQGNAYNRGIYNMFVNNLGAKVDAPANYSWSLKLDVPGLYYKTAQYDFLDNKGNSLKQFDIYTLLPASFRGEDDTVMQYPKVLVYDGSEHQWYLFNEHALDSIDRLMSSALYNGFVKVISNTAA</sequence>
<evidence type="ECO:0000259" key="2">
    <source>
        <dbReference type="Pfam" id="PF07833"/>
    </source>
</evidence>
<evidence type="ECO:0000313" key="4">
    <source>
        <dbReference type="Proteomes" id="UP000272464"/>
    </source>
</evidence>
<dbReference type="Pfam" id="PF07833">
    <property type="entry name" value="Cu_amine_oxidN1"/>
    <property type="match status" value="1"/>
</dbReference>
<keyword evidence="1" id="KW-0732">Signal</keyword>
<proteinExistence type="predicted"/>